<dbReference type="Pfam" id="PF05708">
    <property type="entry name" value="Peptidase_C92"/>
    <property type="match status" value="1"/>
</dbReference>
<keyword evidence="1" id="KW-0378">Hydrolase</keyword>
<sequence length="184" mass="21727">MTNEYQFGDIIFIRVDNFLYRRVAESSGSWTSHVGILYEHSEAGWVVAESRVPRCGYCPIDKFIARSRNGEYSVKRLNRSLTENECEAMKVAIHERMGLFYHLGFNYDSKRQFCSKFVYEVYKEGTGLEIGHLETFKELLSNKPDYPLWFWKLWYFGRIPWARRTVSPGSQYTSKLLETVSEKR</sequence>
<proteinExistence type="predicted"/>
<protein>
    <submittedName>
        <fullName evidence="1">YiiX/YebB-like N1pC/P60 family cysteine hydrolase</fullName>
    </submittedName>
</protein>
<dbReference type="SUPFAM" id="SSF54001">
    <property type="entry name" value="Cysteine proteinases"/>
    <property type="match status" value="1"/>
</dbReference>
<evidence type="ECO:0000313" key="2">
    <source>
        <dbReference type="Proteomes" id="UP001304300"/>
    </source>
</evidence>
<name>A0AAQ3LCH8_9BACT</name>
<dbReference type="InterPro" id="IPR038765">
    <property type="entry name" value="Papain-like_cys_pep_sf"/>
</dbReference>
<accession>A0AAQ3LCH8</accession>
<dbReference type="InterPro" id="IPR024453">
    <property type="entry name" value="Peptidase_C92"/>
</dbReference>
<dbReference type="Proteomes" id="UP001304300">
    <property type="component" value="Chromosome"/>
</dbReference>
<dbReference type="AlphaFoldDB" id="A0AAQ3LCH8"/>
<dbReference type="GO" id="GO:0016787">
    <property type="term" value="F:hydrolase activity"/>
    <property type="evidence" value="ECO:0007669"/>
    <property type="project" value="UniProtKB-KW"/>
</dbReference>
<keyword evidence="2" id="KW-1185">Reference proteome</keyword>
<organism evidence="1 2">
    <name type="scientific">Rubellicoccus peritrichatus</name>
    <dbReference type="NCBI Taxonomy" id="3080537"/>
    <lineage>
        <taxon>Bacteria</taxon>
        <taxon>Pseudomonadati</taxon>
        <taxon>Verrucomicrobiota</taxon>
        <taxon>Opitutia</taxon>
        <taxon>Puniceicoccales</taxon>
        <taxon>Cerasicoccaceae</taxon>
        <taxon>Rubellicoccus</taxon>
    </lineage>
</organism>
<dbReference type="EMBL" id="CP136920">
    <property type="protein sequence ID" value="WOO43559.1"/>
    <property type="molecule type" value="Genomic_DNA"/>
</dbReference>
<reference evidence="1 2" key="1">
    <citation type="submission" date="2023-10" db="EMBL/GenBank/DDBJ databases">
        <title>Rubellicoccus peritrichatus gen. nov., sp. nov., isolated from an algae of coral reef tank.</title>
        <authorList>
            <person name="Luo J."/>
        </authorList>
    </citation>
    <scope>NUCLEOTIDE SEQUENCE [LARGE SCALE GENOMIC DNA]</scope>
    <source>
        <strain evidence="1 2">CR14</strain>
    </source>
</reference>
<dbReference type="Gene3D" id="3.90.1720.10">
    <property type="entry name" value="endopeptidase domain like (from Nostoc punctiforme)"/>
    <property type="match status" value="1"/>
</dbReference>
<evidence type="ECO:0000313" key="1">
    <source>
        <dbReference type="EMBL" id="WOO43559.1"/>
    </source>
</evidence>
<dbReference type="RefSeq" id="WP_317836119.1">
    <property type="nucleotide sequence ID" value="NZ_CP136920.1"/>
</dbReference>
<gene>
    <name evidence="1" type="ORF">RZN69_10710</name>
</gene>
<dbReference type="KEGG" id="puo:RZN69_10710"/>